<comment type="similarity">
    <text evidence="1">Belongs to the carbon-nitrogen hydrolase superfamily. Nitrilase family.</text>
</comment>
<dbReference type="Gene3D" id="3.60.110.10">
    <property type="entry name" value="Carbon-nitrogen hydrolase"/>
    <property type="match status" value="1"/>
</dbReference>
<accession>A0A917F819</accession>
<dbReference type="InterPro" id="IPR003010">
    <property type="entry name" value="C-N_Hydrolase"/>
</dbReference>
<dbReference type="GO" id="GO:0003824">
    <property type="term" value="F:catalytic activity"/>
    <property type="evidence" value="ECO:0007669"/>
    <property type="project" value="InterPro"/>
</dbReference>
<dbReference type="InterPro" id="IPR044149">
    <property type="entry name" value="Nitrilases_CHs"/>
</dbReference>
<sequence length="350" mass="38282">MALLPRFTAAAVHAAPVFLDKAATTEKAISIMREAARKGAAFVAFPETYIPAFPVWAAISAPIENHDLFARMVEESVFVDGPEVDQLRREARRLGIFVSMGISERSKVSVGCIWNANLIIGDDGAILVHHRKLVPTFYEKLIWAAGDGDGLRVADTRIGKLGTLICGENTNPLARYALMAQGEQVHVSSWPPIWPTRPPSGGGNFNNVAANRIRASAHSFEAKAFGIVTAGFMDKAMRDALVERDRNAAKVLDETSRAASFFVSPTGDQIGEMLQEDEGILYAELDLNLCIEPKQFHDVVGYYNRYDVFDLKVRRQRQEPAAFDDGLAGGRPAEADRTAAPPLQEDLAIS</sequence>
<proteinExistence type="inferred from homology"/>
<dbReference type="PROSITE" id="PS50263">
    <property type="entry name" value="CN_HYDROLASE"/>
    <property type="match status" value="1"/>
</dbReference>
<dbReference type="RefSeq" id="WP_188577713.1">
    <property type="nucleotide sequence ID" value="NZ_BMCT01000002.1"/>
</dbReference>
<evidence type="ECO:0000256" key="1">
    <source>
        <dbReference type="ARBA" id="ARBA00008129"/>
    </source>
</evidence>
<dbReference type="Pfam" id="PF00795">
    <property type="entry name" value="CN_hydrolase"/>
    <property type="match status" value="1"/>
</dbReference>
<dbReference type="PANTHER" id="PTHR46044">
    <property type="entry name" value="NITRILASE"/>
    <property type="match status" value="1"/>
</dbReference>
<feature type="region of interest" description="Disordered" evidence="2">
    <location>
        <begin position="321"/>
        <end position="350"/>
    </location>
</feature>
<keyword evidence="5" id="KW-1185">Reference proteome</keyword>
<dbReference type="InterPro" id="IPR036526">
    <property type="entry name" value="C-N_Hydrolase_sf"/>
</dbReference>
<evidence type="ECO:0000313" key="5">
    <source>
        <dbReference type="Proteomes" id="UP000606044"/>
    </source>
</evidence>
<comment type="caution">
    <text evidence="4">The sequence shown here is derived from an EMBL/GenBank/DDBJ whole genome shotgun (WGS) entry which is preliminary data.</text>
</comment>
<gene>
    <name evidence="4" type="ORF">GCM10007301_18440</name>
</gene>
<reference evidence="4" key="1">
    <citation type="journal article" date="2014" name="Int. J. Syst. Evol. Microbiol.">
        <title>Complete genome sequence of Corynebacterium casei LMG S-19264T (=DSM 44701T), isolated from a smear-ripened cheese.</title>
        <authorList>
            <consortium name="US DOE Joint Genome Institute (JGI-PGF)"/>
            <person name="Walter F."/>
            <person name="Albersmeier A."/>
            <person name="Kalinowski J."/>
            <person name="Ruckert C."/>
        </authorList>
    </citation>
    <scope>NUCLEOTIDE SEQUENCE</scope>
    <source>
        <strain evidence="4">CCM 7897</strain>
    </source>
</reference>
<dbReference type="AlphaFoldDB" id="A0A917F819"/>
<evidence type="ECO:0000256" key="2">
    <source>
        <dbReference type="SAM" id="MobiDB-lite"/>
    </source>
</evidence>
<organism evidence="4 5">
    <name type="scientific">Azorhizobium oxalatiphilum</name>
    <dbReference type="NCBI Taxonomy" id="980631"/>
    <lineage>
        <taxon>Bacteria</taxon>
        <taxon>Pseudomonadati</taxon>
        <taxon>Pseudomonadota</taxon>
        <taxon>Alphaproteobacteria</taxon>
        <taxon>Hyphomicrobiales</taxon>
        <taxon>Xanthobacteraceae</taxon>
        <taxon>Azorhizobium</taxon>
    </lineage>
</organism>
<dbReference type="SUPFAM" id="SSF56317">
    <property type="entry name" value="Carbon-nitrogen hydrolase"/>
    <property type="match status" value="1"/>
</dbReference>
<dbReference type="PANTHER" id="PTHR46044:SF2">
    <property type="entry name" value="CN HYDROLASE DOMAIN-CONTAINING PROTEIN"/>
    <property type="match status" value="1"/>
</dbReference>
<feature type="domain" description="CN hydrolase" evidence="3">
    <location>
        <begin position="7"/>
        <end position="287"/>
    </location>
</feature>
<dbReference type="EMBL" id="BMCT01000002">
    <property type="protein sequence ID" value="GGF59061.1"/>
    <property type="molecule type" value="Genomic_DNA"/>
</dbReference>
<protein>
    <submittedName>
        <fullName evidence="4">Aliphatic nitrilase</fullName>
    </submittedName>
</protein>
<reference evidence="4" key="2">
    <citation type="submission" date="2020-09" db="EMBL/GenBank/DDBJ databases">
        <authorList>
            <person name="Sun Q."/>
            <person name="Sedlacek I."/>
        </authorList>
    </citation>
    <scope>NUCLEOTIDE SEQUENCE</scope>
    <source>
        <strain evidence="4">CCM 7897</strain>
    </source>
</reference>
<dbReference type="Proteomes" id="UP000606044">
    <property type="component" value="Unassembled WGS sequence"/>
</dbReference>
<evidence type="ECO:0000259" key="3">
    <source>
        <dbReference type="PROSITE" id="PS50263"/>
    </source>
</evidence>
<name>A0A917F819_9HYPH</name>
<evidence type="ECO:0000313" key="4">
    <source>
        <dbReference type="EMBL" id="GGF59061.1"/>
    </source>
</evidence>
<dbReference type="CDD" id="cd07564">
    <property type="entry name" value="nitrilases_CHs"/>
    <property type="match status" value="1"/>
</dbReference>